<protein>
    <submittedName>
        <fullName evidence="1">Uncharacterized protein</fullName>
    </submittedName>
</protein>
<dbReference type="EMBL" id="CP087977">
    <property type="protein sequence ID" value="UUZ45925.1"/>
    <property type="molecule type" value="Genomic_DNA"/>
</dbReference>
<accession>A0AC61U782</accession>
<organism evidence="1 2">
    <name type="scientific">Janibacter limosus</name>
    <dbReference type="NCBI Taxonomy" id="53458"/>
    <lineage>
        <taxon>Bacteria</taxon>
        <taxon>Bacillati</taxon>
        <taxon>Actinomycetota</taxon>
        <taxon>Actinomycetes</taxon>
        <taxon>Micrococcales</taxon>
        <taxon>Intrasporangiaceae</taxon>
        <taxon>Janibacter</taxon>
    </lineage>
</organism>
<name>A0AC61U782_9MICO</name>
<sequence length="282" mass="31506">MTQVPDVLGTHVDYMKLNSKQQEIFNFQKVAARLADYGYACIKLSDDWKGADFLADHFSAERTLRVQLKSCLTIDKKYIDRNIHMTFPIHGTWYLIQHEELVELVMQNTNVANTKSWKEKGLSFNFAPNANLIAALEPFMLVPPADPDPVQTEKGVKNGPVLVRVGREIVGPMAQNRAALTAISAAADLTTVDVEELRKLVGNAALRPVAGTYTGHGLWNELCREYGLEPTNKAQWFVDNPVFRDGQTWVVQSNVWSRAKLEKLAAGLKNLTPGDVEIVLTE</sequence>
<proteinExistence type="predicted"/>
<reference evidence="1" key="1">
    <citation type="submission" date="2021-11" db="EMBL/GenBank/DDBJ databases">
        <title>Study of the species diversity of bacterial strains isolated from a unique natural object - Shulgan-Tash cave (Bashkiria).</title>
        <authorList>
            <person name="Sazanova A.L."/>
            <person name="Chirak E.R."/>
            <person name="Safronova V.I."/>
        </authorList>
    </citation>
    <scope>NUCLEOTIDE SEQUENCE</scope>
    <source>
        <strain evidence="1">P1</strain>
    </source>
</reference>
<gene>
    <name evidence="1" type="ORF">LP422_08615</name>
</gene>
<dbReference type="Proteomes" id="UP001059663">
    <property type="component" value="Chromosome"/>
</dbReference>
<evidence type="ECO:0000313" key="1">
    <source>
        <dbReference type="EMBL" id="UUZ45925.1"/>
    </source>
</evidence>
<evidence type="ECO:0000313" key="2">
    <source>
        <dbReference type="Proteomes" id="UP001059663"/>
    </source>
</evidence>